<reference evidence="2" key="1">
    <citation type="journal article" date="2023" name="Hortic. Res.">
        <title>A chromosome-level phased genome enabling allele-level studies in sweet orange: a case study on citrus Huanglongbing tolerance.</title>
        <authorList>
            <person name="Wu B."/>
            <person name="Yu Q."/>
            <person name="Deng Z."/>
            <person name="Duan Y."/>
            <person name="Luo F."/>
            <person name="Gmitter F. Jr."/>
        </authorList>
    </citation>
    <scope>NUCLEOTIDE SEQUENCE [LARGE SCALE GENOMIC DNA]</scope>
    <source>
        <strain evidence="2">cv. Valencia</strain>
    </source>
</reference>
<accession>A0ACB8IMW5</accession>
<dbReference type="Proteomes" id="UP000829398">
    <property type="component" value="Chromosome 8"/>
</dbReference>
<evidence type="ECO:0000313" key="1">
    <source>
        <dbReference type="EMBL" id="KAH9697671.1"/>
    </source>
</evidence>
<protein>
    <submittedName>
        <fullName evidence="1">ABC transporter domain-containing protein</fullName>
    </submittedName>
</protein>
<sequence>MSSLDHSIPVPAISRAFEVVESSSNNKTATHSINVNEDDGDGVFLTWQDLWVTVPDGQKKGNRSILQGLTGYARPGELLAIMGPSGCGKSTLLDALAGRLGSNTRQAGEILINGRKRALAYGTSAYVTQDDALITTLTVSEAVYYSAQLQLPDTMTKLQKKERAEMTIKEMGLQDAMNTRIGGWGAKGLSGGQKRRVSICIEMLTRPKLLFLDEPTSGLDSAASYYVMSRIAKLDQRDHGVGSRTIIASIHQPSSEVFQLFHNLCLLSSGQTVYFGPASAANEASSFPHNDIEEGLAGVIPTEEAIDILTKSYKSSDNYLQVRSQVAEICKDSGALEKKSAHADFLTQCIVLTSRSFVNMYRDLGYYWFRLGVYVLLGIGLATVFSNLGTDNNSIQARGSLLMFVASYLTFMTIGGFPSFVEDMKVFERERLNGHYGATAFVFGNTFSALPYLALISLIPGAIVYYLPGLHEGYQHFIYFVLLLFACMLLVESLMMIVASLVPNYLTGIITGAGIQGLMILGGGFFRLPNDLPHPFWKYPLYYIAFHKYAYQGMFKNEFEGLKFDNNLDGEQVLRDKWQLQMGYSKWVDLAILFGMVVFYRLVFLGIIKTVEKMKPVVKAFMSVPMKQTTQIMENPCATPPQEDKIFYQ</sequence>
<comment type="caution">
    <text evidence="1">The sequence shown here is derived from an EMBL/GenBank/DDBJ whole genome shotgun (WGS) entry which is preliminary data.</text>
</comment>
<gene>
    <name evidence="1" type="ORF">KPL71_023707</name>
</gene>
<keyword evidence="2" id="KW-1185">Reference proteome</keyword>
<proteinExistence type="predicted"/>
<organism evidence="1 2">
    <name type="scientific">Citrus sinensis</name>
    <name type="common">Sweet orange</name>
    <name type="synonym">Citrus aurantium var. sinensis</name>
    <dbReference type="NCBI Taxonomy" id="2711"/>
    <lineage>
        <taxon>Eukaryota</taxon>
        <taxon>Viridiplantae</taxon>
        <taxon>Streptophyta</taxon>
        <taxon>Embryophyta</taxon>
        <taxon>Tracheophyta</taxon>
        <taxon>Spermatophyta</taxon>
        <taxon>Magnoliopsida</taxon>
        <taxon>eudicotyledons</taxon>
        <taxon>Gunneridae</taxon>
        <taxon>Pentapetalae</taxon>
        <taxon>rosids</taxon>
        <taxon>malvids</taxon>
        <taxon>Sapindales</taxon>
        <taxon>Rutaceae</taxon>
        <taxon>Aurantioideae</taxon>
        <taxon>Citrus</taxon>
    </lineage>
</organism>
<dbReference type="EMBL" id="CM039177">
    <property type="protein sequence ID" value="KAH9697671.1"/>
    <property type="molecule type" value="Genomic_DNA"/>
</dbReference>
<name>A0ACB8IMW5_CITSI</name>
<evidence type="ECO:0000313" key="2">
    <source>
        <dbReference type="Proteomes" id="UP000829398"/>
    </source>
</evidence>